<proteinExistence type="predicted"/>
<sequence>MQLWPYRNKRSHETRIEMITRVVERASELVPCSKGHPSKWKLKSQAKGVNHDYIAELDCTTCNIKEEFELYLKNSKGFQVD</sequence>
<protein>
    <submittedName>
        <fullName evidence="1">Uncharacterized protein</fullName>
    </submittedName>
</protein>
<dbReference type="AlphaFoldDB" id="A0A0F9WJN5"/>
<evidence type="ECO:0000313" key="1">
    <source>
        <dbReference type="EMBL" id="KKN78683.1"/>
    </source>
</evidence>
<reference evidence="1" key="1">
    <citation type="journal article" date="2015" name="Nature">
        <title>Complex archaea that bridge the gap between prokaryotes and eukaryotes.</title>
        <authorList>
            <person name="Spang A."/>
            <person name="Saw J.H."/>
            <person name="Jorgensen S.L."/>
            <person name="Zaremba-Niedzwiedzka K."/>
            <person name="Martijn J."/>
            <person name="Lind A.E."/>
            <person name="van Eijk R."/>
            <person name="Schleper C."/>
            <person name="Guy L."/>
            <person name="Ettema T.J."/>
        </authorList>
    </citation>
    <scope>NUCLEOTIDE SEQUENCE</scope>
</reference>
<gene>
    <name evidence="1" type="ORF">LCGC14_0347500</name>
</gene>
<comment type="caution">
    <text evidence="1">The sequence shown here is derived from an EMBL/GenBank/DDBJ whole genome shotgun (WGS) entry which is preliminary data.</text>
</comment>
<organism evidence="1">
    <name type="scientific">marine sediment metagenome</name>
    <dbReference type="NCBI Taxonomy" id="412755"/>
    <lineage>
        <taxon>unclassified sequences</taxon>
        <taxon>metagenomes</taxon>
        <taxon>ecological metagenomes</taxon>
    </lineage>
</organism>
<accession>A0A0F9WJN5</accession>
<name>A0A0F9WJN5_9ZZZZ</name>
<dbReference type="EMBL" id="LAZR01000258">
    <property type="protein sequence ID" value="KKN78683.1"/>
    <property type="molecule type" value="Genomic_DNA"/>
</dbReference>